<evidence type="ECO:0000313" key="2">
    <source>
        <dbReference type="EMBL" id="CAH7667876.1"/>
    </source>
</evidence>
<evidence type="ECO:0000256" key="1">
    <source>
        <dbReference type="SAM" id="MobiDB-lite"/>
    </source>
</evidence>
<dbReference type="PANTHER" id="PTHR21148">
    <property type="entry name" value="THIOREDOXIN DOMAIN-CONTAINING PROTEIN 9"/>
    <property type="match status" value="1"/>
</dbReference>
<proteinExistence type="predicted"/>
<reference evidence="2" key="1">
    <citation type="submission" date="2022-06" db="EMBL/GenBank/DDBJ databases">
        <authorList>
            <consortium name="SYNGENTA / RWTH Aachen University"/>
        </authorList>
    </citation>
    <scope>NUCLEOTIDE SEQUENCE</scope>
</reference>
<dbReference type="SUPFAM" id="SSF52833">
    <property type="entry name" value="Thioredoxin-like"/>
    <property type="match status" value="1"/>
</dbReference>
<organism evidence="2 3">
    <name type="scientific">Phakopsora pachyrhizi</name>
    <name type="common">Asian soybean rust disease fungus</name>
    <dbReference type="NCBI Taxonomy" id="170000"/>
    <lineage>
        <taxon>Eukaryota</taxon>
        <taxon>Fungi</taxon>
        <taxon>Dikarya</taxon>
        <taxon>Basidiomycota</taxon>
        <taxon>Pucciniomycotina</taxon>
        <taxon>Pucciniomycetes</taxon>
        <taxon>Pucciniales</taxon>
        <taxon>Phakopsoraceae</taxon>
        <taxon>Phakopsora</taxon>
    </lineage>
</organism>
<dbReference type="Gene3D" id="3.40.30.10">
    <property type="entry name" value="Glutaredoxin"/>
    <property type="match status" value="1"/>
</dbReference>
<comment type="caution">
    <text evidence="2">The sequence shown here is derived from an EMBL/GenBank/DDBJ whole genome shotgun (WGS) entry which is preliminary data.</text>
</comment>
<evidence type="ECO:0000313" key="3">
    <source>
        <dbReference type="Proteomes" id="UP001153365"/>
    </source>
</evidence>
<keyword evidence="3" id="KW-1185">Reference proteome</keyword>
<dbReference type="EMBL" id="CALTRL010000399">
    <property type="protein sequence ID" value="CAH7667876.1"/>
    <property type="molecule type" value="Genomic_DNA"/>
</dbReference>
<name>A0AAV0AL98_PHAPC</name>
<sequence>MPSPSTTTATLDRPDLDDSNIDLSPEDILDRIDDDFELSGMRERRLEELRAEICKNQRTRESGNGSYIEIKDSKEVLRVIESSKITVLHFFHRDFRTCRVMDRSLEELSKRYSSTRFLKVDVANVPWLVSRLEVKVLPCTFSFINGIVKDRILGFEGVSDKSGNELDARALELRLIQTGVINSETDKKSFFTSSSRPSFKTANEELIHNDDWDD</sequence>
<dbReference type="AlphaFoldDB" id="A0AAV0AL98"/>
<dbReference type="InterPro" id="IPR036249">
    <property type="entry name" value="Thioredoxin-like_sf"/>
</dbReference>
<dbReference type="Proteomes" id="UP001153365">
    <property type="component" value="Unassembled WGS sequence"/>
</dbReference>
<feature type="compositionally biased region" description="Polar residues" evidence="1">
    <location>
        <begin position="1"/>
        <end position="10"/>
    </location>
</feature>
<gene>
    <name evidence="2" type="ORF">PPACK8108_LOCUS2315</name>
</gene>
<protein>
    <submittedName>
        <fullName evidence="2">Thioredoxin-like protein</fullName>
    </submittedName>
</protein>
<feature type="region of interest" description="Disordered" evidence="1">
    <location>
        <begin position="1"/>
        <end position="20"/>
    </location>
</feature>
<accession>A0AAV0AL98</accession>